<dbReference type="InParanoid" id="A0A6I9RYP1"/>
<accession>A0A6I9RYP1</accession>
<evidence type="ECO:0000256" key="11">
    <source>
        <dbReference type="ARBA" id="ARBA00048336"/>
    </source>
</evidence>
<name>A0A6I9RYP1_ELAGV</name>
<keyword evidence="7" id="KW-0460">Magnesium</keyword>
<keyword evidence="15" id="KW-1185">Reference proteome</keyword>
<keyword evidence="5" id="KW-0479">Metal-binding</keyword>
<evidence type="ECO:0000256" key="8">
    <source>
        <dbReference type="ARBA" id="ARBA00022912"/>
    </source>
</evidence>
<evidence type="ECO:0000259" key="14">
    <source>
        <dbReference type="PROSITE" id="PS51746"/>
    </source>
</evidence>
<keyword evidence="9" id="KW-0464">Manganese</keyword>
<keyword evidence="13" id="KW-0175">Coiled coil</keyword>
<evidence type="ECO:0000256" key="9">
    <source>
        <dbReference type="ARBA" id="ARBA00023211"/>
    </source>
</evidence>
<evidence type="ECO:0000256" key="5">
    <source>
        <dbReference type="ARBA" id="ARBA00022723"/>
    </source>
</evidence>
<evidence type="ECO:0000256" key="6">
    <source>
        <dbReference type="ARBA" id="ARBA00022801"/>
    </source>
</evidence>
<evidence type="ECO:0000256" key="12">
    <source>
        <dbReference type="RuleBase" id="RU003465"/>
    </source>
</evidence>
<dbReference type="KEGG" id="egu:105051670"/>
<dbReference type="GO" id="GO:0004722">
    <property type="term" value="F:protein serine/threonine phosphatase activity"/>
    <property type="evidence" value="ECO:0007669"/>
    <property type="project" value="UniProtKB-EC"/>
</dbReference>
<comment type="catalytic activity">
    <reaction evidence="10">
        <text>O-phospho-L-seryl-[protein] + H2O = L-seryl-[protein] + phosphate</text>
        <dbReference type="Rhea" id="RHEA:20629"/>
        <dbReference type="Rhea" id="RHEA-COMP:9863"/>
        <dbReference type="Rhea" id="RHEA-COMP:11604"/>
        <dbReference type="ChEBI" id="CHEBI:15377"/>
        <dbReference type="ChEBI" id="CHEBI:29999"/>
        <dbReference type="ChEBI" id="CHEBI:43474"/>
        <dbReference type="ChEBI" id="CHEBI:83421"/>
        <dbReference type="EC" id="3.1.3.16"/>
    </reaction>
</comment>
<evidence type="ECO:0000256" key="3">
    <source>
        <dbReference type="ARBA" id="ARBA00006702"/>
    </source>
</evidence>
<dbReference type="InterPro" id="IPR000222">
    <property type="entry name" value="PP2C_BS"/>
</dbReference>
<feature type="domain" description="PPM-type phosphatase" evidence="14">
    <location>
        <begin position="203"/>
        <end position="450"/>
    </location>
</feature>
<protein>
    <recommendedName>
        <fullName evidence="4">protein-serine/threonine phosphatase</fullName>
        <ecNumber evidence="4">3.1.3.16</ecNumber>
    </recommendedName>
</protein>
<dbReference type="InterPro" id="IPR001932">
    <property type="entry name" value="PPM-type_phosphatase-like_dom"/>
</dbReference>
<comment type="catalytic activity">
    <reaction evidence="11">
        <text>O-phospho-L-threonyl-[protein] + H2O = L-threonyl-[protein] + phosphate</text>
        <dbReference type="Rhea" id="RHEA:47004"/>
        <dbReference type="Rhea" id="RHEA-COMP:11060"/>
        <dbReference type="Rhea" id="RHEA-COMP:11605"/>
        <dbReference type="ChEBI" id="CHEBI:15377"/>
        <dbReference type="ChEBI" id="CHEBI:30013"/>
        <dbReference type="ChEBI" id="CHEBI:43474"/>
        <dbReference type="ChEBI" id="CHEBI:61977"/>
        <dbReference type="EC" id="3.1.3.16"/>
    </reaction>
</comment>
<comment type="similarity">
    <text evidence="3 12">Belongs to the PP2C family.</text>
</comment>
<proteinExistence type="inferred from homology"/>
<keyword evidence="8 12" id="KW-0904">Protein phosphatase</keyword>
<sequence>MVDPVEFLVSSICLLVQIFYVVRKAISMGLCTTSPTHASPPPPPPPLSWKSLIEPHVLANKRAKEASDRWVHPPVEEMVSGSKSLVCVPKGCPQENLALEKMDQDMKAGSFNGEKVSPSILIHEGRKQEKFEGREYGQSMTEISELDYSLSTSKVHDQEKAPRRTRKRPAKLVIPEACVSSEFAEACKEKDTAEKELEVEGSEFCLVSRKGQRRVMEDGYGVITNIHGDSKQAFFGVFDGHGGRAAVDFVSEKLGKNIIRAVAELDKEENQLELAIRSGYLATDKEFLCKGVSSGACAATAFIKDGELHVANVGDCRVVMCKQGVANALTRDHRAGREDERIRIESSGGYVSCSNGIWRVMDSLAVSRAIGDVNMKEWIISEPETNKLRITPDCEFLIMASDGLWDKVTDQEAVDVVMRHKNSLKSCKDLVDMSCSRGNRDDVTIMVVDLQRFVQLGG</sequence>
<dbReference type="SUPFAM" id="SSF81606">
    <property type="entry name" value="PP2C-like"/>
    <property type="match status" value="1"/>
</dbReference>
<comment type="cofactor">
    <cofactor evidence="1">
        <name>Mn(2+)</name>
        <dbReference type="ChEBI" id="CHEBI:29035"/>
    </cofactor>
</comment>
<evidence type="ECO:0000313" key="15">
    <source>
        <dbReference type="Proteomes" id="UP000504607"/>
    </source>
</evidence>
<dbReference type="Pfam" id="PF00481">
    <property type="entry name" value="PP2C"/>
    <property type="match status" value="1"/>
</dbReference>
<dbReference type="GO" id="GO:0046872">
    <property type="term" value="F:metal ion binding"/>
    <property type="evidence" value="ECO:0007669"/>
    <property type="project" value="UniProtKB-KW"/>
</dbReference>
<evidence type="ECO:0000256" key="7">
    <source>
        <dbReference type="ARBA" id="ARBA00022842"/>
    </source>
</evidence>
<dbReference type="Gene3D" id="3.60.40.10">
    <property type="entry name" value="PPM-type phosphatase domain"/>
    <property type="match status" value="1"/>
</dbReference>
<feature type="coiled-coil region" evidence="13">
    <location>
        <begin position="251"/>
        <end position="278"/>
    </location>
</feature>
<evidence type="ECO:0000256" key="13">
    <source>
        <dbReference type="SAM" id="Coils"/>
    </source>
</evidence>
<comment type="cofactor">
    <cofactor evidence="2">
        <name>Mg(2+)</name>
        <dbReference type="ChEBI" id="CHEBI:18420"/>
    </cofactor>
</comment>
<dbReference type="Proteomes" id="UP000504607">
    <property type="component" value="Chromosome 9"/>
</dbReference>
<gene>
    <name evidence="16" type="primary">LOC105051670</name>
</gene>
<dbReference type="FunFam" id="3.60.40.10:FF:000079">
    <property type="entry name" value="Probable protein phosphatase 2C 74"/>
    <property type="match status" value="1"/>
</dbReference>
<evidence type="ECO:0000256" key="4">
    <source>
        <dbReference type="ARBA" id="ARBA00013081"/>
    </source>
</evidence>
<dbReference type="PROSITE" id="PS01032">
    <property type="entry name" value="PPM_1"/>
    <property type="match status" value="1"/>
</dbReference>
<evidence type="ECO:0000256" key="10">
    <source>
        <dbReference type="ARBA" id="ARBA00047761"/>
    </source>
</evidence>
<organism evidence="15 16">
    <name type="scientific">Elaeis guineensis var. tenera</name>
    <name type="common">Oil palm</name>
    <dbReference type="NCBI Taxonomy" id="51953"/>
    <lineage>
        <taxon>Eukaryota</taxon>
        <taxon>Viridiplantae</taxon>
        <taxon>Streptophyta</taxon>
        <taxon>Embryophyta</taxon>
        <taxon>Tracheophyta</taxon>
        <taxon>Spermatophyta</taxon>
        <taxon>Magnoliopsida</taxon>
        <taxon>Liliopsida</taxon>
        <taxon>Arecaceae</taxon>
        <taxon>Arecoideae</taxon>
        <taxon>Cocoseae</taxon>
        <taxon>Elaeidinae</taxon>
        <taxon>Elaeis</taxon>
    </lineage>
</organism>
<dbReference type="GeneID" id="105051670"/>
<dbReference type="FunCoup" id="A0A6I9RYP1">
    <property type="interactions" value="9"/>
</dbReference>
<evidence type="ECO:0000256" key="2">
    <source>
        <dbReference type="ARBA" id="ARBA00001946"/>
    </source>
</evidence>
<reference evidence="16" key="1">
    <citation type="submission" date="2025-08" db="UniProtKB">
        <authorList>
            <consortium name="RefSeq"/>
        </authorList>
    </citation>
    <scope>IDENTIFICATION</scope>
</reference>
<dbReference type="CDD" id="cd00143">
    <property type="entry name" value="PP2Cc"/>
    <property type="match status" value="1"/>
</dbReference>
<dbReference type="EC" id="3.1.3.16" evidence="4"/>
<dbReference type="OrthoDB" id="10264738at2759"/>
<keyword evidence="6 12" id="KW-0378">Hydrolase</keyword>
<dbReference type="PANTHER" id="PTHR47992">
    <property type="entry name" value="PROTEIN PHOSPHATASE"/>
    <property type="match status" value="1"/>
</dbReference>
<evidence type="ECO:0000313" key="16">
    <source>
        <dbReference type="RefSeq" id="XP_010930504.2"/>
    </source>
</evidence>
<dbReference type="InterPro" id="IPR036457">
    <property type="entry name" value="PPM-type-like_dom_sf"/>
</dbReference>
<evidence type="ECO:0000256" key="1">
    <source>
        <dbReference type="ARBA" id="ARBA00001936"/>
    </source>
</evidence>
<dbReference type="RefSeq" id="XP_010930504.2">
    <property type="nucleotide sequence ID" value="XM_010932202.3"/>
</dbReference>
<dbReference type="InterPro" id="IPR015655">
    <property type="entry name" value="PP2C"/>
</dbReference>
<dbReference type="SMART" id="SM00332">
    <property type="entry name" value="PP2Cc"/>
    <property type="match status" value="1"/>
</dbReference>
<dbReference type="PROSITE" id="PS51746">
    <property type="entry name" value="PPM_2"/>
    <property type="match status" value="1"/>
</dbReference>
<dbReference type="AlphaFoldDB" id="A0A6I9RYP1"/>